<dbReference type="PRINTS" id="PR01041">
    <property type="entry name" value="TRNASYNTHMET"/>
</dbReference>
<evidence type="ECO:0000259" key="8">
    <source>
        <dbReference type="Pfam" id="PF00133"/>
    </source>
</evidence>
<evidence type="ECO:0000313" key="11">
    <source>
        <dbReference type="EMBL" id="OGB74208.1"/>
    </source>
</evidence>
<comment type="similarity">
    <text evidence="7">Belongs to the class-I aminoacyl-tRNA synthetase family.</text>
</comment>
<evidence type="ECO:0000256" key="2">
    <source>
        <dbReference type="ARBA" id="ARBA00022598"/>
    </source>
</evidence>
<dbReference type="InterPro" id="IPR009080">
    <property type="entry name" value="tRNAsynth_Ia_anticodon-bd"/>
</dbReference>
<name>A0A1F4NSF5_UNCK3</name>
<dbReference type="GO" id="GO:0005524">
    <property type="term" value="F:ATP binding"/>
    <property type="evidence" value="ECO:0007669"/>
    <property type="project" value="UniProtKB-KW"/>
</dbReference>
<proteinExistence type="inferred from homology"/>
<dbReference type="Pfam" id="PF19303">
    <property type="entry name" value="Anticodon_3"/>
    <property type="match status" value="1"/>
</dbReference>
<organism evidence="11 12">
    <name type="scientific">candidate division Kazan bacterium RBG_13_50_9</name>
    <dbReference type="NCBI Taxonomy" id="1798535"/>
    <lineage>
        <taxon>Bacteria</taxon>
        <taxon>Bacteria division Kazan-3B-28</taxon>
    </lineage>
</organism>
<evidence type="ECO:0000256" key="7">
    <source>
        <dbReference type="RuleBase" id="RU363039"/>
    </source>
</evidence>
<dbReference type="GO" id="GO:0006431">
    <property type="term" value="P:methionyl-tRNA aminoacylation"/>
    <property type="evidence" value="ECO:0007669"/>
    <property type="project" value="InterPro"/>
</dbReference>
<gene>
    <name evidence="11" type="ORF">A2V68_00330</name>
</gene>
<dbReference type="GO" id="GO:0004825">
    <property type="term" value="F:methionine-tRNA ligase activity"/>
    <property type="evidence" value="ECO:0007669"/>
    <property type="project" value="UniProtKB-EC"/>
</dbReference>
<keyword evidence="2 7" id="KW-0436">Ligase</keyword>
<evidence type="ECO:0000259" key="10">
    <source>
        <dbReference type="Pfam" id="PF19303"/>
    </source>
</evidence>
<evidence type="ECO:0000313" key="12">
    <source>
        <dbReference type="Proteomes" id="UP000176651"/>
    </source>
</evidence>
<reference evidence="11 12" key="1">
    <citation type="journal article" date="2016" name="Nat. Commun.">
        <title>Thousands of microbial genomes shed light on interconnected biogeochemical processes in an aquifer system.</title>
        <authorList>
            <person name="Anantharaman K."/>
            <person name="Brown C.T."/>
            <person name="Hug L.A."/>
            <person name="Sharon I."/>
            <person name="Castelle C.J."/>
            <person name="Probst A.J."/>
            <person name="Thomas B.C."/>
            <person name="Singh A."/>
            <person name="Wilkins M.J."/>
            <person name="Karaoz U."/>
            <person name="Brodie E.L."/>
            <person name="Williams K.H."/>
            <person name="Hubbard S.S."/>
            <person name="Banfield J.F."/>
        </authorList>
    </citation>
    <scope>NUCLEOTIDE SEQUENCE [LARGE SCALE GENOMIC DNA]</scope>
</reference>
<keyword evidence="5 7" id="KW-0648">Protein biosynthesis</keyword>
<dbReference type="Gene3D" id="3.40.50.620">
    <property type="entry name" value="HUPs"/>
    <property type="match status" value="1"/>
</dbReference>
<dbReference type="InterPro" id="IPR014729">
    <property type="entry name" value="Rossmann-like_a/b/a_fold"/>
</dbReference>
<dbReference type="InterPro" id="IPR015413">
    <property type="entry name" value="Methionyl/Leucyl_tRNA_Synth"/>
</dbReference>
<sequence length="510" mass="57266">MNKFYITTSLPYINSKPHIGHALELVQADVIARWRRMQGEEVFFLTGTDEHGSKVAKIAQETGDSPQAVADRNSALFAELKDVLNLSNDGFIRTSDQDNHWPGAQQLWRLLGEAGDIYRSTYHGLYCIGCEAFVTEKDLVNGVCPIHRAAPEAVEEENYFFRLSKYGPEIARLIESGELTITPRGRATEMLNVIKAGLEDISFSRPAKKLPWGIPVPDDPTQTMYVWCDALANYITGIGYGRDERSFTKWWPADLHVIGKDILRFHAAIWPGMLLSAGLPLPKQIFVHGFISAGGHKMSKSLGNVIDPTEIVERYGTDALRYYLLREIPSVDDGNFSWQRFTEIYDSELANNLGNLLSRVLQMTHQYFGGRVPPGSAGDELKFDQHLVEFQSQLAAFDFAKAALALDAWISRLNTLIDQRQPWVLAKSQIKEDQTLLANTIYDLLEELRLAALLIYPLMPKTANLIYEHLGLDPISKGALNFKQAIHWGGLRAESKVKHPPILFPKSASQ</sequence>
<dbReference type="STRING" id="1798535.A2V68_00330"/>
<feature type="domain" description="Aminoacyl-tRNA synthetase class Ia" evidence="8">
    <location>
        <begin position="2"/>
        <end position="57"/>
    </location>
</feature>
<dbReference type="PANTHER" id="PTHR43326">
    <property type="entry name" value="METHIONYL-TRNA SYNTHETASE"/>
    <property type="match status" value="1"/>
</dbReference>
<dbReference type="EMBL" id="META01000003">
    <property type="protein sequence ID" value="OGB74208.1"/>
    <property type="molecule type" value="Genomic_DNA"/>
</dbReference>
<accession>A0A1F4NSF5</accession>
<protein>
    <recommendedName>
        <fullName evidence="1">methionine--tRNA ligase</fullName>
        <ecNumber evidence="1">6.1.1.10</ecNumber>
    </recommendedName>
</protein>
<feature type="domain" description="Methionyl/Leucyl tRNA synthetase" evidence="9">
    <location>
        <begin position="136"/>
        <end position="361"/>
    </location>
</feature>
<evidence type="ECO:0000256" key="5">
    <source>
        <dbReference type="ARBA" id="ARBA00022917"/>
    </source>
</evidence>
<evidence type="ECO:0000259" key="9">
    <source>
        <dbReference type="Pfam" id="PF09334"/>
    </source>
</evidence>
<keyword evidence="6 7" id="KW-0030">Aminoacyl-tRNA synthetase</keyword>
<dbReference type="SUPFAM" id="SSF52374">
    <property type="entry name" value="Nucleotidylyl transferase"/>
    <property type="match status" value="1"/>
</dbReference>
<dbReference type="Proteomes" id="UP000176651">
    <property type="component" value="Unassembled WGS sequence"/>
</dbReference>
<dbReference type="PANTHER" id="PTHR43326:SF1">
    <property type="entry name" value="METHIONINE--TRNA LIGASE, MITOCHONDRIAL"/>
    <property type="match status" value="1"/>
</dbReference>
<evidence type="ECO:0000256" key="1">
    <source>
        <dbReference type="ARBA" id="ARBA00012838"/>
    </source>
</evidence>
<dbReference type="Gene3D" id="2.170.220.10">
    <property type="match status" value="1"/>
</dbReference>
<dbReference type="FunFam" id="2.170.220.10:FF:000003">
    <property type="entry name" value="Methionine--tRNA ligase"/>
    <property type="match status" value="1"/>
</dbReference>
<evidence type="ECO:0000256" key="3">
    <source>
        <dbReference type="ARBA" id="ARBA00022741"/>
    </source>
</evidence>
<dbReference type="CDD" id="cd00814">
    <property type="entry name" value="MetRS_core"/>
    <property type="match status" value="1"/>
</dbReference>
<dbReference type="Pfam" id="PF00133">
    <property type="entry name" value="tRNA-synt_1"/>
    <property type="match status" value="1"/>
</dbReference>
<evidence type="ECO:0000256" key="4">
    <source>
        <dbReference type="ARBA" id="ARBA00022840"/>
    </source>
</evidence>
<comment type="caution">
    <text evidence="11">The sequence shown here is derived from an EMBL/GenBank/DDBJ whole genome shotgun (WGS) entry which is preliminary data.</text>
</comment>
<dbReference type="SUPFAM" id="SSF47323">
    <property type="entry name" value="Anticodon-binding domain of a subclass of class I aminoacyl-tRNA synthetases"/>
    <property type="match status" value="1"/>
</dbReference>
<dbReference type="AlphaFoldDB" id="A0A1F4NSF5"/>
<dbReference type="Gene3D" id="1.10.730.10">
    <property type="entry name" value="Isoleucyl-tRNA Synthetase, Domain 1"/>
    <property type="match status" value="1"/>
</dbReference>
<dbReference type="InterPro" id="IPR023457">
    <property type="entry name" value="Met-tRNA_synth_2"/>
</dbReference>
<dbReference type="InterPro" id="IPR033911">
    <property type="entry name" value="MetRS_core"/>
</dbReference>
<dbReference type="InterPro" id="IPR002300">
    <property type="entry name" value="aa-tRNA-synth_Ia"/>
</dbReference>
<dbReference type="EC" id="6.1.1.10" evidence="1"/>
<dbReference type="InterPro" id="IPR041872">
    <property type="entry name" value="Anticodon_Met"/>
</dbReference>
<evidence type="ECO:0000256" key="6">
    <source>
        <dbReference type="ARBA" id="ARBA00023146"/>
    </source>
</evidence>
<dbReference type="Pfam" id="PF09334">
    <property type="entry name" value="tRNA-synt_1g"/>
    <property type="match status" value="1"/>
</dbReference>
<keyword evidence="3 7" id="KW-0547">Nucleotide-binding</keyword>
<keyword evidence="4 7" id="KW-0067">ATP-binding</keyword>
<feature type="domain" description="Methionyl-tRNA synthetase anticodon-binding" evidence="10">
    <location>
        <begin position="383"/>
        <end position="506"/>
    </location>
</feature>